<accession>A0ABR0S5Z3</accession>
<keyword evidence="3" id="KW-1185">Reference proteome</keyword>
<comment type="caution">
    <text evidence="2">The sequence shown here is derived from an EMBL/GenBank/DDBJ whole genome shotgun (WGS) entry which is preliminary data.</text>
</comment>
<dbReference type="Proteomes" id="UP001338125">
    <property type="component" value="Unassembled WGS sequence"/>
</dbReference>
<sequence>MEDFEDYKSLEEKDEEEEDDDDDVKNQETIHIRLAQAFNTDHSQPMVGTPFSKHPNSSIAKQNNKTTNDSPSR</sequence>
<feature type="compositionally biased region" description="Basic and acidic residues" evidence="1">
    <location>
        <begin position="1"/>
        <end position="11"/>
    </location>
</feature>
<protein>
    <submittedName>
        <fullName evidence="2">Uncharacterized protein</fullName>
    </submittedName>
</protein>
<evidence type="ECO:0000313" key="3">
    <source>
        <dbReference type="Proteomes" id="UP001338125"/>
    </source>
</evidence>
<feature type="region of interest" description="Disordered" evidence="1">
    <location>
        <begin position="1"/>
        <end position="73"/>
    </location>
</feature>
<gene>
    <name evidence="2" type="ORF">PT974_11726</name>
</gene>
<name>A0ABR0S5Z3_9HYPO</name>
<feature type="compositionally biased region" description="Polar residues" evidence="1">
    <location>
        <begin position="54"/>
        <end position="73"/>
    </location>
</feature>
<organism evidence="2 3">
    <name type="scientific">Cladobotryum mycophilum</name>
    <dbReference type="NCBI Taxonomy" id="491253"/>
    <lineage>
        <taxon>Eukaryota</taxon>
        <taxon>Fungi</taxon>
        <taxon>Dikarya</taxon>
        <taxon>Ascomycota</taxon>
        <taxon>Pezizomycotina</taxon>
        <taxon>Sordariomycetes</taxon>
        <taxon>Hypocreomycetidae</taxon>
        <taxon>Hypocreales</taxon>
        <taxon>Hypocreaceae</taxon>
        <taxon>Cladobotryum</taxon>
    </lineage>
</organism>
<reference evidence="2 3" key="1">
    <citation type="submission" date="2024-01" db="EMBL/GenBank/DDBJ databases">
        <title>Complete genome of Cladobotryum mycophilum ATHUM6906.</title>
        <authorList>
            <person name="Christinaki A.C."/>
            <person name="Myridakis A.I."/>
            <person name="Kouvelis V.N."/>
        </authorList>
    </citation>
    <scope>NUCLEOTIDE SEQUENCE [LARGE SCALE GENOMIC DNA]</scope>
    <source>
        <strain evidence="2 3">ATHUM6906</strain>
    </source>
</reference>
<proteinExistence type="predicted"/>
<evidence type="ECO:0000313" key="2">
    <source>
        <dbReference type="EMBL" id="KAK5987594.1"/>
    </source>
</evidence>
<evidence type="ECO:0000256" key="1">
    <source>
        <dbReference type="SAM" id="MobiDB-lite"/>
    </source>
</evidence>
<feature type="compositionally biased region" description="Acidic residues" evidence="1">
    <location>
        <begin position="12"/>
        <end position="23"/>
    </location>
</feature>
<dbReference type="EMBL" id="JAVFKD010000016">
    <property type="protein sequence ID" value="KAK5987594.1"/>
    <property type="molecule type" value="Genomic_DNA"/>
</dbReference>